<dbReference type="RefSeq" id="WP_226538316.1">
    <property type="nucleotide sequence ID" value="NZ_CP129013.1"/>
</dbReference>
<dbReference type="InterPro" id="IPR011324">
    <property type="entry name" value="Cytotoxic_necrot_fac-like_cat"/>
</dbReference>
<comment type="function">
    <text evidence="3">Deamidates glutamine residues to glutamate on methyl-accepting chemotaxis receptors (MCPs). CheD-mediated MCP deamidation is required for productive communication of the conformational signals of the chemoreceptors to the cheA kinase.</text>
</comment>
<dbReference type="CDD" id="cd16352">
    <property type="entry name" value="CheD"/>
    <property type="match status" value="1"/>
</dbReference>
<dbReference type="PANTHER" id="PTHR35147">
    <property type="entry name" value="CHEMORECEPTOR GLUTAMINE DEAMIDASE CHED-RELATED"/>
    <property type="match status" value="1"/>
</dbReference>
<comment type="catalytic activity">
    <reaction evidence="3">
        <text>L-glutaminyl-[protein] + H2O = L-glutamyl-[protein] + NH4(+)</text>
        <dbReference type="Rhea" id="RHEA:16441"/>
        <dbReference type="Rhea" id="RHEA-COMP:10207"/>
        <dbReference type="Rhea" id="RHEA-COMP:10208"/>
        <dbReference type="ChEBI" id="CHEBI:15377"/>
        <dbReference type="ChEBI" id="CHEBI:28938"/>
        <dbReference type="ChEBI" id="CHEBI:29973"/>
        <dbReference type="ChEBI" id="CHEBI:30011"/>
        <dbReference type="EC" id="3.5.1.44"/>
    </reaction>
</comment>
<dbReference type="PANTHER" id="PTHR35147:SF1">
    <property type="entry name" value="CHEMORECEPTOR GLUTAMINE DEAMIDASE CHED-RELATED"/>
    <property type="match status" value="1"/>
</dbReference>
<comment type="subunit">
    <text evidence="3">Forms a complex with CheC.</text>
</comment>
<organism evidence="4 5">
    <name type="scientific">Bacillus carboniphilus</name>
    <dbReference type="NCBI Taxonomy" id="86663"/>
    <lineage>
        <taxon>Bacteria</taxon>
        <taxon>Bacillati</taxon>
        <taxon>Bacillota</taxon>
        <taxon>Bacilli</taxon>
        <taxon>Bacillales</taxon>
        <taxon>Bacillaceae</taxon>
        <taxon>Bacillus</taxon>
    </lineage>
</organism>
<accession>A0ABY9JVT1</accession>
<evidence type="ECO:0000256" key="3">
    <source>
        <dbReference type="HAMAP-Rule" id="MF_01440"/>
    </source>
</evidence>
<dbReference type="EMBL" id="CP129013">
    <property type="protein sequence ID" value="WLR43519.1"/>
    <property type="molecule type" value="Genomic_DNA"/>
</dbReference>
<evidence type="ECO:0000313" key="4">
    <source>
        <dbReference type="EMBL" id="WLR43519.1"/>
    </source>
</evidence>
<dbReference type="InterPro" id="IPR005659">
    <property type="entry name" value="Chemorcpt_Glu_NH3ase_CheD"/>
</dbReference>
<dbReference type="Pfam" id="PF03975">
    <property type="entry name" value="CheD"/>
    <property type="match status" value="1"/>
</dbReference>
<evidence type="ECO:0000313" key="5">
    <source>
        <dbReference type="Proteomes" id="UP001197974"/>
    </source>
</evidence>
<protein>
    <recommendedName>
        <fullName evidence="3">Chemoreceptor glutamine deamidase CheD</fullName>
        <ecNumber evidence="3">3.5.1.44</ecNumber>
    </recommendedName>
</protein>
<evidence type="ECO:0000256" key="2">
    <source>
        <dbReference type="ARBA" id="ARBA00022801"/>
    </source>
</evidence>
<dbReference type="HAMAP" id="MF_01440">
    <property type="entry name" value="CheD"/>
    <property type="match status" value="1"/>
</dbReference>
<dbReference type="Gene3D" id="3.30.1330.200">
    <property type="match status" value="1"/>
</dbReference>
<dbReference type="Proteomes" id="UP001197974">
    <property type="component" value="Chromosome"/>
</dbReference>
<reference evidence="4 5" key="1">
    <citation type="submission" date="2023-06" db="EMBL/GenBank/DDBJ databases">
        <title>Five Gram-positive bacteria isolated from mangrove sediments in Shenzhen, Guangdong, China.</title>
        <authorList>
            <person name="Yu S."/>
            <person name="Zheng W."/>
            <person name="Huang Y."/>
        </authorList>
    </citation>
    <scope>NUCLEOTIDE SEQUENCE [LARGE SCALE GENOMIC DNA]</scope>
    <source>
        <strain evidence="4 5">SaN35-3</strain>
    </source>
</reference>
<dbReference type="InterPro" id="IPR038592">
    <property type="entry name" value="CheD-like_sf"/>
</dbReference>
<evidence type="ECO:0000256" key="1">
    <source>
        <dbReference type="ARBA" id="ARBA00022500"/>
    </source>
</evidence>
<keyword evidence="1 3" id="KW-0145">Chemotaxis</keyword>
<proteinExistence type="inferred from homology"/>
<gene>
    <name evidence="3" type="primary">cheD</name>
    <name evidence="4" type="ORF">LC087_04975</name>
</gene>
<dbReference type="SUPFAM" id="SSF64438">
    <property type="entry name" value="CNF1/YfiH-like putative cysteine hydrolases"/>
    <property type="match status" value="1"/>
</dbReference>
<sequence>MEKREVVKVGIAEMNVVKRPFSIRTSGLGSCVAIVVYDTKNSLAGLAHVMLPDSTLAKYTNLNKAKYVDTAIPVLIHTLLENGAKRESLKAKIAGGSEMFKFTSNELMRIGPRNVEAVNIHLQKYRVPVISSDVGGSNGRTVEFNTVSNLLVIKTASKRMKEI</sequence>
<name>A0ABY9JVT1_9BACI</name>
<comment type="similarity">
    <text evidence="3">Belongs to the CheD family.</text>
</comment>
<keyword evidence="2 3" id="KW-0378">Hydrolase</keyword>
<dbReference type="EC" id="3.5.1.44" evidence="3"/>
<keyword evidence="5" id="KW-1185">Reference proteome</keyword>